<evidence type="ECO:0000313" key="1">
    <source>
        <dbReference type="EMBL" id="KAF7573115.1"/>
    </source>
</evidence>
<name>A0A2W1G7A2_9PLEO</name>
<comment type="caution">
    <text evidence="2">The sequence shown here is derived from an EMBL/GenBank/DDBJ whole genome shotgun (WGS) entry which is preliminary data.</text>
</comment>
<accession>A0A2W1G7A2</accession>
<evidence type="ECO:0000313" key="3">
    <source>
        <dbReference type="Proteomes" id="UP000249757"/>
    </source>
</evidence>
<reference evidence="3" key="4">
    <citation type="journal article" date="2022" name="Microb. Genom.">
        <title>A global pangenome for the wheat fungal pathogen Pyrenophora tritici-repentis and prediction of effector protein structural homology.</title>
        <authorList>
            <person name="Moolhuijzen P.M."/>
            <person name="See P.T."/>
            <person name="Shi G."/>
            <person name="Powell H.R."/>
            <person name="Cockram J."/>
            <person name="Jorgensen L.N."/>
            <person name="Benslimane H."/>
            <person name="Strelkov S.E."/>
            <person name="Turner J."/>
            <person name="Liu Z."/>
            <person name="Moffat C.S."/>
        </authorList>
    </citation>
    <scope>NUCLEOTIDE SEQUENCE [LARGE SCALE GENOMIC DNA]</scope>
</reference>
<reference evidence="2" key="2">
    <citation type="submission" date="2021-05" db="EMBL/GenBank/DDBJ databases">
        <authorList>
            <person name="Moolhuijzen P.M."/>
            <person name="Moffat C.S."/>
        </authorList>
    </citation>
    <scope>NUCLEOTIDE SEQUENCE</scope>
    <source>
        <strain evidence="2">86-124</strain>
    </source>
</reference>
<gene>
    <name evidence="2" type="ORF">Ptr86124_005071</name>
    <name evidence="1" type="ORF">PtrM4_080200</name>
</gene>
<sequence>MVSPSGKWYFTGPRPIDHPDDNPVRGIIGGFNEREYSYRDFRQHAGPETFDAFLSAFAKAVAQMPVLEFFMLTSELVGETGKLHISYHAPGQRAEWGDGEAEDEEHRRIYYACEVGKVWIPEPETAAALRRTGFQKYGGEVIEGYVGSQYC</sequence>
<organism evidence="2 3">
    <name type="scientific">Pyrenophora tritici-repentis</name>
    <dbReference type="NCBI Taxonomy" id="45151"/>
    <lineage>
        <taxon>Eukaryota</taxon>
        <taxon>Fungi</taxon>
        <taxon>Dikarya</taxon>
        <taxon>Ascomycota</taxon>
        <taxon>Pezizomycotina</taxon>
        <taxon>Dothideomycetes</taxon>
        <taxon>Pleosporomycetidae</taxon>
        <taxon>Pleosporales</taxon>
        <taxon>Pleosporineae</taxon>
        <taxon>Pleosporaceae</taxon>
        <taxon>Pyrenophora</taxon>
    </lineage>
</organism>
<dbReference type="AlphaFoldDB" id="A0A2W1G7A2"/>
<keyword evidence="3" id="KW-1185">Reference proteome</keyword>
<reference evidence="2" key="3">
    <citation type="journal article" date="2022" name="bioRxiv">
        <title>A global pangenome for the wheat fungal pathogen Pyrenophora tritici-repentis and prediction of effector protein structural homology.</title>
        <authorList>
            <person name="Moolhuijzen P."/>
            <person name="See P.T."/>
            <person name="Shi G."/>
            <person name="Powell H.R."/>
            <person name="Cockram J."/>
            <person name="Jorgensen L.N."/>
            <person name="Benslimane H."/>
            <person name="Strelkov S.E."/>
            <person name="Turner J."/>
            <person name="Liu Z."/>
            <person name="Moffat C.S."/>
        </authorList>
    </citation>
    <scope>NUCLEOTIDE SEQUENCE</scope>
    <source>
        <strain evidence="2">86-124</strain>
    </source>
</reference>
<protein>
    <submittedName>
        <fullName evidence="2">Uncharacterized protein</fullName>
    </submittedName>
</protein>
<proteinExistence type="predicted"/>
<dbReference type="Proteomes" id="UP000249757">
    <property type="component" value="Unassembled WGS sequence"/>
</dbReference>
<dbReference type="EMBL" id="NQIK02000003">
    <property type="protein sequence ID" value="KAF7573115.1"/>
    <property type="molecule type" value="Genomic_DNA"/>
</dbReference>
<dbReference type="Proteomes" id="UP000245464">
    <property type="component" value="Chromosome 3"/>
</dbReference>
<dbReference type="EMBL" id="NRDI02000005">
    <property type="protein sequence ID" value="KAI1516534.1"/>
    <property type="molecule type" value="Genomic_DNA"/>
</dbReference>
<reference evidence="1" key="1">
    <citation type="journal article" date="2018" name="BMC Genomics">
        <title>Comparative genomics of the wheat fungal pathogen Pyrenophora tritici-repentis reveals chromosomal variations and genome plasticity.</title>
        <authorList>
            <person name="Moolhuijzen P."/>
            <person name="See P.T."/>
            <person name="Hane J.K."/>
            <person name="Shi G."/>
            <person name="Liu Z."/>
            <person name="Oliver R.P."/>
            <person name="Moffat C.S."/>
        </authorList>
    </citation>
    <scope>NUCLEOTIDE SEQUENCE [LARGE SCALE GENOMIC DNA]</scope>
    <source>
        <strain evidence="1">M4</strain>
    </source>
</reference>
<evidence type="ECO:0000313" key="2">
    <source>
        <dbReference type="EMBL" id="KAI1516534.1"/>
    </source>
</evidence>
<dbReference type="OrthoDB" id="5985073at2759"/>